<name>A0A7X5VCJ9_9ACTN</name>
<dbReference type="EMBL" id="JAASRO010000001">
    <property type="protein sequence ID" value="NIK58725.1"/>
    <property type="molecule type" value="Genomic_DNA"/>
</dbReference>
<reference evidence="3 4" key="1">
    <citation type="submission" date="2020-03" db="EMBL/GenBank/DDBJ databases">
        <title>Sequencing the genomes of 1000 actinobacteria strains.</title>
        <authorList>
            <person name="Klenk H.-P."/>
        </authorList>
    </citation>
    <scope>NUCLEOTIDE SEQUENCE [LARGE SCALE GENOMIC DNA]</scope>
    <source>
        <strain evidence="3 4">DSM 45490</strain>
    </source>
</reference>
<comment type="similarity">
    <text evidence="1 2">Belongs to the phD/YefM antitoxin family.</text>
</comment>
<evidence type="ECO:0000313" key="3">
    <source>
        <dbReference type="EMBL" id="NIK58725.1"/>
    </source>
</evidence>
<dbReference type="Pfam" id="PF02604">
    <property type="entry name" value="PhdYeFM_antitox"/>
    <property type="match status" value="1"/>
</dbReference>
<accession>A0A7X5VCJ9</accession>
<dbReference type="RefSeq" id="WP_337758867.1">
    <property type="nucleotide sequence ID" value="NZ_JAASRO010000001.1"/>
</dbReference>
<gene>
    <name evidence="3" type="ORF">BJY22_004442</name>
</gene>
<dbReference type="InterPro" id="IPR036165">
    <property type="entry name" value="YefM-like_sf"/>
</dbReference>
<organism evidence="3 4">
    <name type="scientific">Kribbella shirazensis</name>
    <dbReference type="NCBI Taxonomy" id="1105143"/>
    <lineage>
        <taxon>Bacteria</taxon>
        <taxon>Bacillati</taxon>
        <taxon>Actinomycetota</taxon>
        <taxon>Actinomycetes</taxon>
        <taxon>Propionibacteriales</taxon>
        <taxon>Kribbellaceae</taxon>
        <taxon>Kribbella</taxon>
    </lineage>
</organism>
<evidence type="ECO:0000313" key="4">
    <source>
        <dbReference type="Proteomes" id="UP000555407"/>
    </source>
</evidence>
<keyword evidence="4" id="KW-1185">Reference proteome</keyword>
<dbReference type="InterPro" id="IPR006442">
    <property type="entry name" value="Antitoxin_Phd/YefM"/>
</dbReference>
<dbReference type="SUPFAM" id="SSF143120">
    <property type="entry name" value="YefM-like"/>
    <property type="match status" value="1"/>
</dbReference>
<comment type="function">
    <text evidence="2">Antitoxin component of a type II toxin-antitoxin (TA) system.</text>
</comment>
<dbReference type="Proteomes" id="UP000555407">
    <property type="component" value="Unassembled WGS sequence"/>
</dbReference>
<proteinExistence type="inferred from homology"/>
<dbReference type="NCBIfam" id="TIGR01552">
    <property type="entry name" value="phd_fam"/>
    <property type="match status" value="1"/>
</dbReference>
<protein>
    <recommendedName>
        <fullName evidence="2">Antitoxin</fullName>
    </recommendedName>
</protein>
<dbReference type="AlphaFoldDB" id="A0A7X5VCJ9"/>
<dbReference type="Gene3D" id="3.40.1620.10">
    <property type="entry name" value="YefM-like domain"/>
    <property type="match status" value="1"/>
</dbReference>
<evidence type="ECO:0000256" key="1">
    <source>
        <dbReference type="ARBA" id="ARBA00009981"/>
    </source>
</evidence>
<evidence type="ECO:0000256" key="2">
    <source>
        <dbReference type="RuleBase" id="RU362080"/>
    </source>
</evidence>
<sequence length="87" mass="9919">MTVTAGQWQLQEAKQHFSELIRAVRTDGPQFVTKHGEQVAVVLDIVDYRRMVGVEVVEDFKSFLASAPDVDLEIERSTEPVRQVDFE</sequence>
<comment type="caution">
    <text evidence="3">The sequence shown here is derived from an EMBL/GenBank/DDBJ whole genome shotgun (WGS) entry which is preliminary data.</text>
</comment>